<keyword evidence="7" id="KW-1185">Reference proteome</keyword>
<organism evidence="6 7">
    <name type="scientific">Paenibacillus marchantiophytorum</name>
    <dbReference type="NCBI Taxonomy" id="1619310"/>
    <lineage>
        <taxon>Bacteria</taxon>
        <taxon>Bacillati</taxon>
        <taxon>Bacillota</taxon>
        <taxon>Bacilli</taxon>
        <taxon>Bacillales</taxon>
        <taxon>Paenibacillaceae</taxon>
        <taxon>Paenibacillus</taxon>
    </lineage>
</organism>
<reference evidence="7" key="1">
    <citation type="journal article" date="2019" name="Int. J. Syst. Evol. Microbiol.">
        <title>The Global Catalogue of Microorganisms (GCM) 10K type strain sequencing project: providing services to taxonomists for standard genome sequencing and annotation.</title>
        <authorList>
            <consortium name="The Broad Institute Genomics Platform"/>
            <consortium name="The Broad Institute Genome Sequencing Center for Infectious Disease"/>
            <person name="Wu L."/>
            <person name="Ma J."/>
        </authorList>
    </citation>
    <scope>NUCLEOTIDE SEQUENCE [LARGE SCALE GENOMIC DNA]</scope>
    <source>
        <strain evidence="7">CGMCC 1.15043</strain>
    </source>
</reference>
<dbReference type="PANTHER" id="PTHR46323">
    <property type="entry name" value="BETA-GALACTOSIDASE"/>
    <property type="match status" value="1"/>
</dbReference>
<dbReference type="Gene3D" id="2.60.40.10">
    <property type="entry name" value="Immunoglobulins"/>
    <property type="match status" value="1"/>
</dbReference>
<dbReference type="Gene3D" id="3.20.20.80">
    <property type="entry name" value="Glycosidases"/>
    <property type="match status" value="1"/>
</dbReference>
<gene>
    <name evidence="6" type="ORF">GCM10008018_17570</name>
</gene>
<comment type="catalytic activity">
    <reaction evidence="1">
        <text>Hydrolysis of terminal non-reducing beta-D-galactose residues in beta-D-galactosides.</text>
        <dbReference type="EC" id="3.2.1.23"/>
    </reaction>
</comment>
<evidence type="ECO:0000313" key="7">
    <source>
        <dbReference type="Proteomes" id="UP000615455"/>
    </source>
</evidence>
<dbReference type="Proteomes" id="UP000615455">
    <property type="component" value="Unassembled WGS sequence"/>
</dbReference>
<sequence>MQHTAEGVPFYAYGGDFGDKPNDGNFCIDGLVIPDRRAHTGLLELKKVIAPVRMEAKDLEIHWKVERNGSLVDQGRINELKVSPQGSQVITIPYYRQLQPTFFGR</sequence>
<accession>A0ABQ2BWY3</accession>
<dbReference type="EC" id="3.2.1.23" evidence="2"/>
<comment type="caution">
    <text evidence="6">The sequence shown here is derived from an EMBL/GenBank/DDBJ whole genome shotgun (WGS) entry which is preliminary data.</text>
</comment>
<keyword evidence="4" id="KW-0326">Glycosidase</keyword>
<keyword evidence="3" id="KW-0378">Hydrolase</keyword>
<feature type="domain" description="Glycoside hydrolase family 2 catalytic" evidence="5">
    <location>
        <begin position="7"/>
        <end position="53"/>
    </location>
</feature>
<evidence type="ECO:0000256" key="2">
    <source>
        <dbReference type="ARBA" id="ARBA00012756"/>
    </source>
</evidence>
<dbReference type="InterPro" id="IPR013783">
    <property type="entry name" value="Ig-like_fold"/>
</dbReference>
<dbReference type="SUPFAM" id="SSF49303">
    <property type="entry name" value="beta-Galactosidase/glucuronidase domain"/>
    <property type="match status" value="1"/>
</dbReference>
<evidence type="ECO:0000256" key="1">
    <source>
        <dbReference type="ARBA" id="ARBA00001412"/>
    </source>
</evidence>
<dbReference type="InterPro" id="IPR050347">
    <property type="entry name" value="Bact_Beta-galactosidase"/>
</dbReference>
<evidence type="ECO:0000259" key="5">
    <source>
        <dbReference type="Pfam" id="PF02836"/>
    </source>
</evidence>
<dbReference type="InterPro" id="IPR006103">
    <property type="entry name" value="Glyco_hydro_2_cat"/>
</dbReference>
<dbReference type="InterPro" id="IPR036156">
    <property type="entry name" value="Beta-gal/glucu_dom_sf"/>
</dbReference>
<dbReference type="Pfam" id="PF02836">
    <property type="entry name" value="Glyco_hydro_2_C"/>
    <property type="match status" value="1"/>
</dbReference>
<evidence type="ECO:0000256" key="3">
    <source>
        <dbReference type="ARBA" id="ARBA00022801"/>
    </source>
</evidence>
<dbReference type="PANTHER" id="PTHR46323:SF2">
    <property type="entry name" value="BETA-GALACTOSIDASE"/>
    <property type="match status" value="1"/>
</dbReference>
<dbReference type="InterPro" id="IPR017853">
    <property type="entry name" value="GH"/>
</dbReference>
<evidence type="ECO:0000313" key="6">
    <source>
        <dbReference type="EMBL" id="GGI46533.1"/>
    </source>
</evidence>
<evidence type="ECO:0000256" key="4">
    <source>
        <dbReference type="ARBA" id="ARBA00023295"/>
    </source>
</evidence>
<protein>
    <recommendedName>
        <fullName evidence="2">beta-galactosidase</fullName>
        <ecNumber evidence="2">3.2.1.23</ecNumber>
    </recommendedName>
</protein>
<name>A0ABQ2BWY3_9BACL</name>
<dbReference type="SUPFAM" id="SSF51445">
    <property type="entry name" value="(Trans)glycosidases"/>
    <property type="match status" value="1"/>
</dbReference>
<dbReference type="EMBL" id="BMHE01000006">
    <property type="protein sequence ID" value="GGI46533.1"/>
    <property type="molecule type" value="Genomic_DNA"/>
</dbReference>
<proteinExistence type="predicted"/>